<dbReference type="PANTHER" id="PTHR42852">
    <property type="entry name" value="THIOL:DISULFIDE INTERCHANGE PROTEIN DSBE"/>
    <property type="match status" value="1"/>
</dbReference>
<keyword evidence="4" id="KW-0676">Redox-active center</keyword>
<protein>
    <submittedName>
        <fullName evidence="6">TlpA family protein disulfide reductase</fullName>
    </submittedName>
</protein>
<comment type="subcellular location">
    <subcellularLocation>
        <location evidence="1">Cell envelope</location>
    </subcellularLocation>
</comment>
<dbReference type="Proteomes" id="UP000509302">
    <property type="component" value="Chromosome"/>
</dbReference>
<dbReference type="InterPro" id="IPR000866">
    <property type="entry name" value="AhpC/TSA"/>
</dbReference>
<sequence length="277" mass="32008">MENSKINIRGDYNYLEIAKVTGGENQEILNIRNSRKKHVLKAMNDYSAQLKDNTMEKSQKDSIYATYKILAEELQDIEKQFVKDYPNTLEGVILLGVKRASWNRDTVSNIFAGMNKEIQNSEAGILISEYLKSSPAPQVGDKYIDFTLKNTNNETFILSQNLGTYTLLDFWASWCIPCRKENPNLIELYNKYHKRDLQIIGASMDREKSDWLKAVKDDKLPWPNVIDLVGPQSNNIFFLYDVRYVPDNLLLDENGIIIARNLRGEALKKKLQLLYKL</sequence>
<keyword evidence="2" id="KW-0201">Cytochrome c-type biogenesis</keyword>
<evidence type="ECO:0000259" key="5">
    <source>
        <dbReference type="PROSITE" id="PS51352"/>
    </source>
</evidence>
<evidence type="ECO:0000313" key="6">
    <source>
        <dbReference type="EMBL" id="QLG46617.1"/>
    </source>
</evidence>
<name>A0A7H9AT84_9FLAO</name>
<dbReference type="GO" id="GO:0030313">
    <property type="term" value="C:cell envelope"/>
    <property type="evidence" value="ECO:0007669"/>
    <property type="project" value="UniProtKB-SubCell"/>
</dbReference>
<evidence type="ECO:0000256" key="3">
    <source>
        <dbReference type="ARBA" id="ARBA00023157"/>
    </source>
</evidence>
<dbReference type="InterPro" id="IPR013766">
    <property type="entry name" value="Thioredoxin_domain"/>
</dbReference>
<dbReference type="PROSITE" id="PS51352">
    <property type="entry name" value="THIOREDOXIN_2"/>
    <property type="match status" value="1"/>
</dbReference>
<feature type="domain" description="Thioredoxin" evidence="5">
    <location>
        <begin position="137"/>
        <end position="277"/>
    </location>
</feature>
<evidence type="ECO:0000256" key="2">
    <source>
        <dbReference type="ARBA" id="ARBA00022748"/>
    </source>
</evidence>
<evidence type="ECO:0000256" key="4">
    <source>
        <dbReference type="ARBA" id="ARBA00023284"/>
    </source>
</evidence>
<dbReference type="SUPFAM" id="SSF52833">
    <property type="entry name" value="Thioredoxin-like"/>
    <property type="match status" value="1"/>
</dbReference>
<accession>A0A7H9AT84</accession>
<organism evidence="6 7">
    <name type="scientific">Costertonia aggregata</name>
    <dbReference type="NCBI Taxonomy" id="343403"/>
    <lineage>
        <taxon>Bacteria</taxon>
        <taxon>Pseudomonadati</taxon>
        <taxon>Bacteroidota</taxon>
        <taxon>Flavobacteriia</taxon>
        <taxon>Flavobacteriales</taxon>
        <taxon>Flavobacteriaceae</taxon>
        <taxon>Costertonia</taxon>
    </lineage>
</organism>
<dbReference type="KEGG" id="cagg:HYG79_15080"/>
<dbReference type="GO" id="GO:0017004">
    <property type="term" value="P:cytochrome complex assembly"/>
    <property type="evidence" value="ECO:0007669"/>
    <property type="project" value="UniProtKB-KW"/>
</dbReference>
<dbReference type="InterPro" id="IPR036249">
    <property type="entry name" value="Thioredoxin-like_sf"/>
</dbReference>
<keyword evidence="7" id="KW-1185">Reference proteome</keyword>
<evidence type="ECO:0000256" key="1">
    <source>
        <dbReference type="ARBA" id="ARBA00004196"/>
    </source>
</evidence>
<dbReference type="GO" id="GO:0016491">
    <property type="term" value="F:oxidoreductase activity"/>
    <property type="evidence" value="ECO:0007669"/>
    <property type="project" value="InterPro"/>
</dbReference>
<dbReference type="CDD" id="cd02966">
    <property type="entry name" value="TlpA_like_family"/>
    <property type="match status" value="1"/>
</dbReference>
<proteinExistence type="predicted"/>
<dbReference type="AlphaFoldDB" id="A0A7H9AT84"/>
<gene>
    <name evidence="6" type="ORF">HYG79_15080</name>
</gene>
<evidence type="ECO:0000313" key="7">
    <source>
        <dbReference type="Proteomes" id="UP000509302"/>
    </source>
</evidence>
<keyword evidence="3" id="KW-1015">Disulfide bond</keyword>
<dbReference type="RefSeq" id="WP_179242896.1">
    <property type="nucleotide sequence ID" value="NZ_CP058595.1"/>
</dbReference>
<dbReference type="InterPro" id="IPR050553">
    <property type="entry name" value="Thioredoxin_ResA/DsbE_sf"/>
</dbReference>
<dbReference type="GO" id="GO:0016209">
    <property type="term" value="F:antioxidant activity"/>
    <property type="evidence" value="ECO:0007669"/>
    <property type="project" value="InterPro"/>
</dbReference>
<dbReference type="Pfam" id="PF00578">
    <property type="entry name" value="AhpC-TSA"/>
    <property type="match status" value="1"/>
</dbReference>
<dbReference type="Gene3D" id="3.40.30.10">
    <property type="entry name" value="Glutaredoxin"/>
    <property type="match status" value="1"/>
</dbReference>
<dbReference type="PANTHER" id="PTHR42852:SF6">
    <property type="entry name" value="THIOL:DISULFIDE INTERCHANGE PROTEIN DSBE"/>
    <property type="match status" value="1"/>
</dbReference>
<reference evidence="6 7" key="1">
    <citation type="journal article" date="2006" name="Int. J. Syst. Evol. Microbiol.">
        <title>Costertonia aggregata gen. nov., sp. nov., a mesophilic marine bacterium of the family Flavobacteriaceae, isolated from a mature biofilm.</title>
        <authorList>
            <person name="Kwon K.K."/>
            <person name="Lee Y.K."/>
            <person name="Lee H.K."/>
        </authorList>
    </citation>
    <scope>NUCLEOTIDE SEQUENCE [LARGE SCALE GENOMIC DNA]</scope>
    <source>
        <strain evidence="6 7">KCCM 42265</strain>
    </source>
</reference>
<dbReference type="EMBL" id="CP058595">
    <property type="protein sequence ID" value="QLG46617.1"/>
    <property type="molecule type" value="Genomic_DNA"/>
</dbReference>